<accession>A0A371HT47</accession>
<feature type="region of interest" description="Disordered" evidence="1">
    <location>
        <begin position="245"/>
        <end position="269"/>
    </location>
</feature>
<feature type="compositionally biased region" description="Low complexity" evidence="1">
    <location>
        <begin position="255"/>
        <end position="269"/>
    </location>
</feature>
<dbReference type="EMBL" id="QJKJ01001778">
    <property type="protein sequence ID" value="RDY05947.1"/>
    <property type="molecule type" value="Genomic_DNA"/>
</dbReference>
<sequence length="320" mass="36014">MSMSDAILTTLEEEPQARKEDKENMDTKALQGPMIGGRMRILQEEVLKEIGFLKSLENLTTLAFYHSTLPYELLNIQDDQEPKDSQALQGPITKGRIRTLQEEVLQKLGMLKSLEDSSPSPSPSLAIYSLLHQGGLGQPRLQGDPMESSSGIKSTLRFAFHLVSWKGKSHCMLLEVYGGFSGVEVREKRVRQKMASSSFNMKDLSPKSKLMMKYLKKLEEKIENLGGGNIDSQCPTKRIMILKNNGNINNKSSQEEASTSGSEGYSSEEVSYEEDLIIYSGLKFEEGEPEEDLVSTQEVFKMIKRQRIVKHSKTQLLKEI</sequence>
<dbReference type="Proteomes" id="UP000257109">
    <property type="component" value="Unassembled WGS sequence"/>
</dbReference>
<feature type="non-terminal residue" evidence="2">
    <location>
        <position position="1"/>
    </location>
</feature>
<gene>
    <name evidence="2" type="ORF">CR513_10147</name>
</gene>
<keyword evidence="3" id="KW-1185">Reference proteome</keyword>
<name>A0A371HT47_MUCPR</name>
<organism evidence="2 3">
    <name type="scientific">Mucuna pruriens</name>
    <name type="common">Velvet bean</name>
    <name type="synonym">Dolichos pruriens</name>
    <dbReference type="NCBI Taxonomy" id="157652"/>
    <lineage>
        <taxon>Eukaryota</taxon>
        <taxon>Viridiplantae</taxon>
        <taxon>Streptophyta</taxon>
        <taxon>Embryophyta</taxon>
        <taxon>Tracheophyta</taxon>
        <taxon>Spermatophyta</taxon>
        <taxon>Magnoliopsida</taxon>
        <taxon>eudicotyledons</taxon>
        <taxon>Gunneridae</taxon>
        <taxon>Pentapetalae</taxon>
        <taxon>rosids</taxon>
        <taxon>fabids</taxon>
        <taxon>Fabales</taxon>
        <taxon>Fabaceae</taxon>
        <taxon>Papilionoideae</taxon>
        <taxon>50 kb inversion clade</taxon>
        <taxon>NPAAA clade</taxon>
        <taxon>indigoferoid/millettioid clade</taxon>
        <taxon>Phaseoleae</taxon>
        <taxon>Mucuna</taxon>
    </lineage>
</organism>
<comment type="caution">
    <text evidence="2">The sequence shown here is derived from an EMBL/GenBank/DDBJ whole genome shotgun (WGS) entry which is preliminary data.</text>
</comment>
<evidence type="ECO:0000256" key="1">
    <source>
        <dbReference type="SAM" id="MobiDB-lite"/>
    </source>
</evidence>
<feature type="region of interest" description="Disordered" evidence="1">
    <location>
        <begin position="1"/>
        <end position="23"/>
    </location>
</feature>
<evidence type="ECO:0000313" key="2">
    <source>
        <dbReference type="EMBL" id="RDY05947.1"/>
    </source>
</evidence>
<protein>
    <submittedName>
        <fullName evidence="2">Uncharacterized protein</fullName>
    </submittedName>
</protein>
<evidence type="ECO:0000313" key="3">
    <source>
        <dbReference type="Proteomes" id="UP000257109"/>
    </source>
</evidence>
<reference evidence="2" key="1">
    <citation type="submission" date="2018-05" db="EMBL/GenBank/DDBJ databases">
        <title>Draft genome of Mucuna pruriens seed.</title>
        <authorList>
            <person name="Nnadi N.E."/>
            <person name="Vos R."/>
            <person name="Hasami M.H."/>
            <person name="Devisetty U.K."/>
            <person name="Aguiy J.C."/>
        </authorList>
    </citation>
    <scope>NUCLEOTIDE SEQUENCE [LARGE SCALE GENOMIC DNA]</scope>
    <source>
        <strain evidence="2">JCA_2017</strain>
    </source>
</reference>
<proteinExistence type="predicted"/>
<dbReference type="AlphaFoldDB" id="A0A371HT47"/>